<reference evidence="1" key="1">
    <citation type="submission" date="2022-02" db="EMBL/GenBank/DDBJ databases">
        <title>Halalkalibacter sp. nov. isolated from Lonar Lake, India.</title>
        <authorList>
            <person name="Joshi A."/>
            <person name="Thite S."/>
            <person name="Lodha T."/>
        </authorList>
    </citation>
    <scope>NUCLEOTIDE SEQUENCE</scope>
    <source>
        <strain evidence="1">MEB205</strain>
    </source>
</reference>
<evidence type="ECO:0000313" key="2">
    <source>
        <dbReference type="Proteomes" id="UP001139150"/>
    </source>
</evidence>
<dbReference type="RefSeq" id="WP_250095202.1">
    <property type="nucleotide sequence ID" value="NZ_JAKRYL010000003.1"/>
</dbReference>
<protein>
    <submittedName>
        <fullName evidence="1">Uncharacterized protein</fullName>
    </submittedName>
</protein>
<evidence type="ECO:0000313" key="1">
    <source>
        <dbReference type="EMBL" id="MCL7746276.1"/>
    </source>
</evidence>
<accession>A0A9X2CQV0</accession>
<sequence>MNGDVKYPSLRRSVEKNLTRKTDEKERRFIKWLINKANNSKMNKGTL</sequence>
<keyword evidence="2" id="KW-1185">Reference proteome</keyword>
<organism evidence="1 2">
    <name type="scientific">Halalkalibacter alkaliphilus</name>
    <dbReference type="NCBI Taxonomy" id="2917993"/>
    <lineage>
        <taxon>Bacteria</taxon>
        <taxon>Bacillati</taxon>
        <taxon>Bacillota</taxon>
        <taxon>Bacilli</taxon>
        <taxon>Bacillales</taxon>
        <taxon>Bacillaceae</taxon>
        <taxon>Halalkalibacter</taxon>
    </lineage>
</organism>
<name>A0A9X2CQV0_9BACI</name>
<gene>
    <name evidence="1" type="ORF">MF646_04000</name>
</gene>
<proteinExistence type="predicted"/>
<dbReference type="AlphaFoldDB" id="A0A9X2CQV0"/>
<dbReference type="EMBL" id="JAKRYL010000003">
    <property type="protein sequence ID" value="MCL7746276.1"/>
    <property type="molecule type" value="Genomic_DNA"/>
</dbReference>
<comment type="caution">
    <text evidence="1">The sequence shown here is derived from an EMBL/GenBank/DDBJ whole genome shotgun (WGS) entry which is preliminary data.</text>
</comment>
<dbReference type="Proteomes" id="UP001139150">
    <property type="component" value="Unassembled WGS sequence"/>
</dbReference>